<keyword evidence="4" id="KW-1185">Reference proteome</keyword>
<dbReference type="SUPFAM" id="SSF55961">
    <property type="entry name" value="Bet v1-like"/>
    <property type="match status" value="1"/>
</dbReference>
<dbReference type="AlphaFoldDB" id="A0A840HSS2"/>
<comment type="caution">
    <text evidence="3">The sequence shown here is derived from an EMBL/GenBank/DDBJ whole genome shotgun (WGS) entry which is preliminary data.</text>
</comment>
<dbReference type="RefSeq" id="WP_184474502.1">
    <property type="nucleotide sequence ID" value="NZ_JACHOV010000003.1"/>
</dbReference>
<evidence type="ECO:0000256" key="1">
    <source>
        <dbReference type="ARBA" id="ARBA00006817"/>
    </source>
</evidence>
<dbReference type="EMBL" id="JACHOV010000003">
    <property type="protein sequence ID" value="MBB4640659.1"/>
    <property type="molecule type" value="Genomic_DNA"/>
</dbReference>
<dbReference type="Proteomes" id="UP000575068">
    <property type="component" value="Unassembled WGS sequence"/>
</dbReference>
<protein>
    <submittedName>
        <fullName evidence="3">Uncharacterized protein YndB with AHSA1/START domain</fullName>
    </submittedName>
</protein>
<reference evidence="3 4" key="1">
    <citation type="submission" date="2020-08" db="EMBL/GenBank/DDBJ databases">
        <title>Genomic Encyclopedia of Type Strains, Phase IV (KMG-IV): sequencing the most valuable type-strain genomes for metagenomic binning, comparative biology and taxonomic classification.</title>
        <authorList>
            <person name="Goeker M."/>
        </authorList>
    </citation>
    <scope>NUCLEOTIDE SEQUENCE [LARGE SCALE GENOMIC DNA]</scope>
    <source>
        <strain evidence="3 4">DSM 7465</strain>
    </source>
</reference>
<dbReference type="Gene3D" id="3.30.530.20">
    <property type="match status" value="1"/>
</dbReference>
<accession>A0A840HSS2</accession>
<feature type="domain" description="Activator of Hsp90 ATPase homologue 1/2-like C-terminal" evidence="2">
    <location>
        <begin position="14"/>
        <end position="146"/>
    </location>
</feature>
<dbReference type="InterPro" id="IPR023393">
    <property type="entry name" value="START-like_dom_sf"/>
</dbReference>
<dbReference type="Pfam" id="PF08327">
    <property type="entry name" value="AHSA1"/>
    <property type="match status" value="1"/>
</dbReference>
<organism evidence="3 4">
    <name type="scientific">Rhizorhapis suberifaciens</name>
    <name type="common">corky root of lettuce</name>
    <dbReference type="NCBI Taxonomy" id="13656"/>
    <lineage>
        <taxon>Bacteria</taxon>
        <taxon>Pseudomonadati</taxon>
        <taxon>Pseudomonadota</taxon>
        <taxon>Alphaproteobacteria</taxon>
        <taxon>Sphingomonadales</taxon>
        <taxon>Sphingomonadaceae</taxon>
        <taxon>Rhizorhapis</taxon>
    </lineage>
</organism>
<gene>
    <name evidence="3" type="ORF">HNQ99_000952</name>
</gene>
<sequence length="160" mass="17867">MELKFKVAARIARPVHDVFEAIADPDKLSAYFTTGGAAGRLESGKTVTWDFHDYPGAFPVEVEEVVPDEKIVLRWKANEGEAPNVEGGGMTATDYKTRVTIRFTAIEQSRTLVEIAEEGWRENQGALQASYGNCQGWSQMLCALKVWIEHGINLRADMYK</sequence>
<evidence type="ECO:0000313" key="3">
    <source>
        <dbReference type="EMBL" id="MBB4640659.1"/>
    </source>
</evidence>
<name>A0A840HSS2_9SPHN</name>
<comment type="similarity">
    <text evidence="1">Belongs to the AHA1 family.</text>
</comment>
<dbReference type="InterPro" id="IPR013538">
    <property type="entry name" value="ASHA1/2-like_C"/>
</dbReference>
<evidence type="ECO:0000259" key="2">
    <source>
        <dbReference type="Pfam" id="PF08327"/>
    </source>
</evidence>
<proteinExistence type="inferred from homology"/>
<evidence type="ECO:0000313" key="4">
    <source>
        <dbReference type="Proteomes" id="UP000575068"/>
    </source>
</evidence>